<evidence type="ECO:0000313" key="12">
    <source>
        <dbReference type="RefSeq" id="XP_031565335.1"/>
    </source>
</evidence>
<dbReference type="InterPro" id="IPR017452">
    <property type="entry name" value="GPCR_Rhodpsn_7TM"/>
</dbReference>
<dbReference type="GO" id="GO:0004930">
    <property type="term" value="F:G protein-coupled receptor activity"/>
    <property type="evidence" value="ECO:0007669"/>
    <property type="project" value="UniProtKB-KW"/>
</dbReference>
<dbReference type="Gene3D" id="1.20.1070.10">
    <property type="entry name" value="Rhodopsin 7-helix transmembrane proteins"/>
    <property type="match status" value="1"/>
</dbReference>
<dbReference type="KEGG" id="aten:116300586"/>
<proteinExistence type="predicted"/>
<keyword evidence="7" id="KW-0675">Receptor</keyword>
<dbReference type="SUPFAM" id="SSF81321">
    <property type="entry name" value="Family A G protein-coupled receptor-like"/>
    <property type="match status" value="1"/>
</dbReference>
<organism evidence="11 12">
    <name type="scientific">Actinia tenebrosa</name>
    <name type="common">Australian red waratah sea anemone</name>
    <dbReference type="NCBI Taxonomy" id="6105"/>
    <lineage>
        <taxon>Eukaryota</taxon>
        <taxon>Metazoa</taxon>
        <taxon>Cnidaria</taxon>
        <taxon>Anthozoa</taxon>
        <taxon>Hexacorallia</taxon>
        <taxon>Actiniaria</taxon>
        <taxon>Actiniidae</taxon>
        <taxon>Actinia</taxon>
    </lineage>
</organism>
<sequence length="319" mass="37012">MLDNFTNSSKLQRGTDVQYSRQQLHTYRDGLILLVLCLLESFLILLANTTVFVLIIKHKKLRRKNNYCLISLAISDFLTGLVALPLVIACQYDMNACTPMDLSQRFLSFSTILHLLVATSERYFKIRYPLRYKYYVTGARIGLILVAVWAMSLAFSLIQLTWINHTEEERYYDFIFSTSCVVAFAFLPFVITVAANVHVLWIIHKEKEIRYRMVQHERSPQCRKGSKRRSNERKAVLVYLAMTVSFMVGFLPYFILTFMADMQEDVGFGVSLFFLILRFTAPLVDPLLYTFFKTDFKSAFIDMVGKPLPSTERTVQTRV</sequence>
<evidence type="ECO:0000313" key="11">
    <source>
        <dbReference type="Proteomes" id="UP000515163"/>
    </source>
</evidence>
<dbReference type="GO" id="GO:0005886">
    <property type="term" value="C:plasma membrane"/>
    <property type="evidence" value="ECO:0007669"/>
    <property type="project" value="UniProtKB-SubCell"/>
</dbReference>
<keyword evidence="4 9" id="KW-1133">Transmembrane helix</keyword>
<comment type="subcellular location">
    <subcellularLocation>
        <location evidence="1">Cell membrane</location>
        <topology evidence="1">Multi-pass membrane protein</topology>
    </subcellularLocation>
</comment>
<dbReference type="RefSeq" id="XP_031565335.1">
    <property type="nucleotide sequence ID" value="XM_031709475.1"/>
</dbReference>
<evidence type="ECO:0000256" key="6">
    <source>
        <dbReference type="ARBA" id="ARBA00023136"/>
    </source>
</evidence>
<keyword evidence="3 9" id="KW-0812">Transmembrane</keyword>
<feature type="transmembrane region" description="Helical" evidence="9">
    <location>
        <begin position="174"/>
        <end position="203"/>
    </location>
</feature>
<evidence type="ECO:0000256" key="1">
    <source>
        <dbReference type="ARBA" id="ARBA00004651"/>
    </source>
</evidence>
<dbReference type="Pfam" id="PF00001">
    <property type="entry name" value="7tm_1"/>
    <property type="match status" value="1"/>
</dbReference>
<protein>
    <submittedName>
        <fullName evidence="12">Octopamine receptor beta-1R-like</fullName>
    </submittedName>
</protein>
<feature type="transmembrane region" description="Helical" evidence="9">
    <location>
        <begin position="31"/>
        <end position="55"/>
    </location>
</feature>
<evidence type="ECO:0000256" key="9">
    <source>
        <dbReference type="SAM" id="Phobius"/>
    </source>
</evidence>
<feature type="transmembrane region" description="Helical" evidence="9">
    <location>
        <begin position="102"/>
        <end position="120"/>
    </location>
</feature>
<feature type="transmembrane region" description="Helical" evidence="9">
    <location>
        <begin position="236"/>
        <end position="256"/>
    </location>
</feature>
<keyword evidence="2" id="KW-1003">Cell membrane</keyword>
<dbReference type="CDD" id="cd00637">
    <property type="entry name" value="7tm_classA_rhodopsin-like"/>
    <property type="match status" value="1"/>
</dbReference>
<keyword evidence="8" id="KW-0807">Transducer</keyword>
<feature type="transmembrane region" description="Helical" evidence="9">
    <location>
        <begin position="268"/>
        <end position="292"/>
    </location>
</feature>
<dbReference type="InParanoid" id="A0A6P8IF59"/>
<dbReference type="Proteomes" id="UP000515163">
    <property type="component" value="Unplaced"/>
</dbReference>
<keyword evidence="6 9" id="KW-0472">Membrane</keyword>
<dbReference type="AlphaFoldDB" id="A0A6P8IF59"/>
<dbReference type="OrthoDB" id="9894375at2759"/>
<dbReference type="InterPro" id="IPR050569">
    <property type="entry name" value="TAAR"/>
</dbReference>
<dbReference type="PRINTS" id="PR00237">
    <property type="entry name" value="GPCRRHODOPSN"/>
</dbReference>
<evidence type="ECO:0000256" key="5">
    <source>
        <dbReference type="ARBA" id="ARBA00023040"/>
    </source>
</evidence>
<feature type="domain" description="G-protein coupled receptors family 1 profile" evidence="10">
    <location>
        <begin position="47"/>
        <end position="289"/>
    </location>
</feature>
<name>A0A6P8IF59_ACTTE</name>
<feature type="transmembrane region" description="Helical" evidence="9">
    <location>
        <begin position="67"/>
        <end position="90"/>
    </location>
</feature>
<gene>
    <name evidence="12" type="primary">LOC116300586</name>
</gene>
<evidence type="ECO:0000259" key="10">
    <source>
        <dbReference type="PROSITE" id="PS50262"/>
    </source>
</evidence>
<evidence type="ECO:0000256" key="7">
    <source>
        <dbReference type="ARBA" id="ARBA00023170"/>
    </source>
</evidence>
<accession>A0A6P8IF59</accession>
<keyword evidence="11" id="KW-1185">Reference proteome</keyword>
<keyword evidence="5" id="KW-0297">G-protein coupled receptor</keyword>
<reference evidence="12" key="1">
    <citation type="submission" date="2025-08" db="UniProtKB">
        <authorList>
            <consortium name="RefSeq"/>
        </authorList>
    </citation>
    <scope>IDENTIFICATION</scope>
    <source>
        <tissue evidence="12">Tentacle</tissue>
    </source>
</reference>
<dbReference type="PANTHER" id="PTHR24249">
    <property type="entry name" value="HISTAMINE RECEPTOR-RELATED G-PROTEIN COUPLED RECEPTOR"/>
    <property type="match status" value="1"/>
</dbReference>
<dbReference type="PROSITE" id="PS50262">
    <property type="entry name" value="G_PROTEIN_RECEP_F1_2"/>
    <property type="match status" value="1"/>
</dbReference>
<feature type="transmembrane region" description="Helical" evidence="9">
    <location>
        <begin position="141"/>
        <end position="162"/>
    </location>
</feature>
<dbReference type="PANTHER" id="PTHR24249:SF372">
    <property type="entry name" value="G-PROTEIN COUPLED RECEPTORS FAMILY 1 PROFILE DOMAIN-CONTAINING PROTEIN"/>
    <property type="match status" value="1"/>
</dbReference>
<dbReference type="GeneID" id="116300586"/>
<evidence type="ECO:0000256" key="3">
    <source>
        <dbReference type="ARBA" id="ARBA00022692"/>
    </source>
</evidence>
<dbReference type="InterPro" id="IPR000276">
    <property type="entry name" value="GPCR_Rhodpsn"/>
</dbReference>
<evidence type="ECO:0000256" key="8">
    <source>
        <dbReference type="ARBA" id="ARBA00023224"/>
    </source>
</evidence>
<evidence type="ECO:0000256" key="4">
    <source>
        <dbReference type="ARBA" id="ARBA00022989"/>
    </source>
</evidence>
<evidence type="ECO:0000256" key="2">
    <source>
        <dbReference type="ARBA" id="ARBA00022475"/>
    </source>
</evidence>